<evidence type="ECO:0000313" key="6">
    <source>
        <dbReference type="Proteomes" id="UP000092247"/>
    </source>
</evidence>
<proteinExistence type="inferred from homology"/>
<organism evidence="5 6">
    <name type="scientific">Morganella psychrotolerans</name>
    <dbReference type="NCBI Taxonomy" id="368603"/>
    <lineage>
        <taxon>Bacteria</taxon>
        <taxon>Pseudomonadati</taxon>
        <taxon>Pseudomonadota</taxon>
        <taxon>Gammaproteobacteria</taxon>
        <taxon>Enterobacterales</taxon>
        <taxon>Morganellaceae</taxon>
        <taxon>Morganella</taxon>
    </lineage>
</organism>
<comment type="subunit">
    <text evidence="3">Homodimer. Interacts with RavA.</text>
</comment>
<sequence>MLSLSALDLALAINEGELIEEILLTLLAAPQLAWFFEKHPRLKRAVLHDLPSWRKSLEERVKEALVPAALAEEFRLYQQSISADRVEFYRLLPGVLTALSENNSPFSPEAHRLHRDEQETTSHQILFNQRWRLSLILQVTTYHKKILEQEKEQLLAELQQHLALSGNLDPLISENDRASGKLWDLAKGSLRQPKQTDDLLLRYSEFLKSQPELEKLASLLGRSQTAKSVPEESHILEPFIVTEQVPDFTPEEVSGVGLSDDVLRLLPAELAFLGISELELEFYRKLAEKQLYTYRLQGDHWQERQVMRPVVHHHDEKQPRGPFIICIDTSGSMGGFNERCAKAFCLALVKIAMADNRQCHVMLFSTEQVHYDFLDRDGIEQMTRFLLQSFKGGTDLASCLAETAKRLEMPQWRDADVVVMSDFIAQRLPDDVVKQVKHSQLQGKHRFHAVALSHYGKPGIMRIFDHIWRFDTGLKTRLLRQFRR</sequence>
<evidence type="ECO:0000256" key="1">
    <source>
        <dbReference type="ARBA" id="ARBA00022490"/>
    </source>
</evidence>
<dbReference type="AlphaFoldDB" id="A0A1B8HLQ2"/>
<evidence type="ECO:0000313" key="5">
    <source>
        <dbReference type="EMBL" id="OBU10191.1"/>
    </source>
</evidence>
<dbReference type="SUPFAM" id="SSF53300">
    <property type="entry name" value="vWA-like"/>
    <property type="match status" value="1"/>
</dbReference>
<gene>
    <name evidence="3" type="primary">viaA</name>
    <name evidence="5" type="ORF">AYY17_16485</name>
</gene>
<dbReference type="PANTHER" id="PTHR36846:SF1">
    <property type="entry name" value="PROTEIN VIAA"/>
    <property type="match status" value="1"/>
</dbReference>
<evidence type="ECO:0000259" key="4">
    <source>
        <dbReference type="SMART" id="SM00327"/>
    </source>
</evidence>
<evidence type="ECO:0000256" key="2">
    <source>
        <dbReference type="ARBA" id="ARBA00023186"/>
    </source>
</evidence>
<dbReference type="RefSeq" id="WP_067422137.1">
    <property type="nucleotide sequence ID" value="NZ_LZEX01000005.1"/>
</dbReference>
<dbReference type="Pfam" id="PF05762">
    <property type="entry name" value="VWA_CoxE"/>
    <property type="match status" value="1"/>
</dbReference>
<dbReference type="EMBL" id="LZEX01000005">
    <property type="protein sequence ID" value="OBU10191.1"/>
    <property type="molecule type" value="Genomic_DNA"/>
</dbReference>
<dbReference type="GO" id="GO:0005829">
    <property type="term" value="C:cytosol"/>
    <property type="evidence" value="ECO:0007669"/>
    <property type="project" value="TreeGrafter"/>
</dbReference>
<comment type="similarity">
    <text evidence="3">Belongs to the ViaA family.</text>
</comment>
<dbReference type="Gene3D" id="3.40.50.410">
    <property type="entry name" value="von Willebrand factor, type A domain"/>
    <property type="match status" value="1"/>
</dbReference>
<dbReference type="PANTHER" id="PTHR36846">
    <property type="entry name" value="PROTEIN VIAA"/>
    <property type="match status" value="1"/>
</dbReference>
<evidence type="ECO:0000256" key="3">
    <source>
        <dbReference type="HAMAP-Rule" id="MF_01626"/>
    </source>
</evidence>
<dbReference type="InterPro" id="IPR023481">
    <property type="entry name" value="Uncharacterised_ViaA"/>
</dbReference>
<dbReference type="Proteomes" id="UP000092247">
    <property type="component" value="Unassembled WGS sequence"/>
</dbReference>
<keyword evidence="1 3" id="KW-0963">Cytoplasm</keyword>
<comment type="caution">
    <text evidence="5">The sequence shown here is derived from an EMBL/GenBank/DDBJ whole genome shotgun (WGS) entry which is preliminary data.</text>
</comment>
<comment type="function">
    <text evidence="3">Component of the RavA-ViaA chaperone complex, which may act on the membrane to optimize the function of some of the respiratory chains. ViaA stimulates the ATPase activity of RavA.</text>
</comment>
<dbReference type="HAMAP" id="MF_01626">
    <property type="entry name" value="ViaA"/>
    <property type="match status" value="1"/>
</dbReference>
<keyword evidence="2 3" id="KW-0143">Chaperone</keyword>
<protein>
    <recommendedName>
        <fullName evidence="3">Regulatory protein ViaA</fullName>
    </recommendedName>
    <alternativeName>
        <fullName evidence="3">VWA interacting with AAA+ ATPase</fullName>
    </alternativeName>
</protein>
<dbReference type="InterPro" id="IPR008912">
    <property type="entry name" value="Uncharacterised_CoxE"/>
</dbReference>
<dbReference type="NCBIfam" id="NF008230">
    <property type="entry name" value="PRK10997.1"/>
    <property type="match status" value="1"/>
</dbReference>
<dbReference type="CDD" id="cd01462">
    <property type="entry name" value="VWA_YIEM_type"/>
    <property type="match status" value="1"/>
</dbReference>
<comment type="subcellular location">
    <subcellularLocation>
        <location evidence="3">Cytoplasm</location>
    </subcellularLocation>
</comment>
<reference evidence="5 6" key="1">
    <citation type="submission" date="2016-06" db="EMBL/GenBank/DDBJ databases">
        <authorList>
            <person name="Kjaerup R.B."/>
            <person name="Dalgaard T.S."/>
            <person name="Juul-Madsen H.R."/>
        </authorList>
    </citation>
    <scope>NUCLEOTIDE SEQUENCE [LARGE SCALE GENOMIC DNA]</scope>
    <source>
        <strain evidence="5 6">GCSL-Mp3</strain>
    </source>
</reference>
<dbReference type="SMART" id="SM00327">
    <property type="entry name" value="VWA"/>
    <property type="match status" value="1"/>
</dbReference>
<dbReference type="InterPro" id="IPR036465">
    <property type="entry name" value="vWFA_dom_sf"/>
</dbReference>
<name>A0A1B8HLQ2_9GAMM</name>
<feature type="domain" description="VWFA" evidence="4">
    <location>
        <begin position="320"/>
        <end position="484"/>
    </location>
</feature>
<dbReference type="InterPro" id="IPR002035">
    <property type="entry name" value="VWF_A"/>
</dbReference>
<accession>A0A1B8HLQ2</accession>